<organism evidence="1 2">
    <name type="scientific">Thelephora ganbajun</name>
    <name type="common">Ganba fungus</name>
    <dbReference type="NCBI Taxonomy" id="370292"/>
    <lineage>
        <taxon>Eukaryota</taxon>
        <taxon>Fungi</taxon>
        <taxon>Dikarya</taxon>
        <taxon>Basidiomycota</taxon>
        <taxon>Agaricomycotina</taxon>
        <taxon>Agaricomycetes</taxon>
        <taxon>Thelephorales</taxon>
        <taxon>Thelephoraceae</taxon>
        <taxon>Thelephora</taxon>
    </lineage>
</organism>
<name>A0ACB6ZNG9_THEGA</name>
<comment type="caution">
    <text evidence="1">The sequence shown here is derived from an EMBL/GenBank/DDBJ whole genome shotgun (WGS) entry which is preliminary data.</text>
</comment>
<protein>
    <submittedName>
        <fullName evidence="1">Glycoside hydrolase</fullName>
    </submittedName>
</protein>
<evidence type="ECO:0000313" key="1">
    <source>
        <dbReference type="EMBL" id="KAF9650955.1"/>
    </source>
</evidence>
<dbReference type="Proteomes" id="UP000886501">
    <property type="component" value="Unassembled WGS sequence"/>
</dbReference>
<reference evidence="1" key="2">
    <citation type="journal article" date="2020" name="Nat. Commun.">
        <title>Large-scale genome sequencing of mycorrhizal fungi provides insights into the early evolution of symbiotic traits.</title>
        <authorList>
            <person name="Miyauchi S."/>
            <person name="Kiss E."/>
            <person name="Kuo A."/>
            <person name="Drula E."/>
            <person name="Kohler A."/>
            <person name="Sanchez-Garcia M."/>
            <person name="Morin E."/>
            <person name="Andreopoulos B."/>
            <person name="Barry K.W."/>
            <person name="Bonito G."/>
            <person name="Buee M."/>
            <person name="Carver A."/>
            <person name="Chen C."/>
            <person name="Cichocki N."/>
            <person name="Clum A."/>
            <person name="Culley D."/>
            <person name="Crous P.W."/>
            <person name="Fauchery L."/>
            <person name="Girlanda M."/>
            <person name="Hayes R.D."/>
            <person name="Keri Z."/>
            <person name="LaButti K."/>
            <person name="Lipzen A."/>
            <person name="Lombard V."/>
            <person name="Magnuson J."/>
            <person name="Maillard F."/>
            <person name="Murat C."/>
            <person name="Nolan M."/>
            <person name="Ohm R.A."/>
            <person name="Pangilinan J."/>
            <person name="Pereira M.F."/>
            <person name="Perotto S."/>
            <person name="Peter M."/>
            <person name="Pfister S."/>
            <person name="Riley R."/>
            <person name="Sitrit Y."/>
            <person name="Stielow J.B."/>
            <person name="Szollosi G."/>
            <person name="Zifcakova L."/>
            <person name="Stursova M."/>
            <person name="Spatafora J.W."/>
            <person name="Tedersoo L."/>
            <person name="Vaario L.M."/>
            <person name="Yamada A."/>
            <person name="Yan M."/>
            <person name="Wang P."/>
            <person name="Xu J."/>
            <person name="Bruns T."/>
            <person name="Baldrian P."/>
            <person name="Vilgalys R."/>
            <person name="Dunand C."/>
            <person name="Henrissat B."/>
            <person name="Grigoriev I.V."/>
            <person name="Hibbett D."/>
            <person name="Nagy L.G."/>
            <person name="Martin F.M."/>
        </authorList>
    </citation>
    <scope>NUCLEOTIDE SEQUENCE</scope>
    <source>
        <strain evidence="1">P2</strain>
    </source>
</reference>
<accession>A0ACB6ZNG9</accession>
<keyword evidence="2" id="KW-1185">Reference proteome</keyword>
<gene>
    <name evidence="1" type="ORF">BDM02DRAFT_3091974</name>
</gene>
<dbReference type="EMBL" id="MU117979">
    <property type="protein sequence ID" value="KAF9650955.1"/>
    <property type="molecule type" value="Genomic_DNA"/>
</dbReference>
<sequence>MRGPLIAVVLLTFVLPVTPQSIWDVWQTTWNGDRLFANVSPSTPITFTTSSTAASVDVQIDDNVYFQIMVGHGASLTDSSAKLFDQLKSQDSRNYWALIKQLFDPTDGRDSAGLSYLRVPLGASDFSDNLYTFASPTNDDLASFNVNNAPAYLFSTINDIQSVNPGIKVHLLPWSPPSWMKTSNSMNGGEFIDSFTNIYAVYLLKALQGFGDKGITAYAVGIQNEPENSDSTYPTCKFSSTQEANVGRVLRSLMDSNGFGSTKIIAYEQNWDNSGQHPIQVLQQATPQFAGASFHCYAGNVDQQSGFQSAFPWKEVYLTECTGVFNTDWWSSIKWWMDNLYIGSVNNGAKAVLMWNIALDGNGRPLLPGTNSCQNPPCRGVVTINGGNYTLNEEYYTMAQASRAITPRDPGGPWGQRIGVSVVGGDAWAPRVTAFVTKRNNPLDWWRYSIVVLNWRDNANGTWDPQDVTASITFRGQQASFTFPVGVTTLWWYAAPK</sequence>
<reference evidence="1" key="1">
    <citation type="submission" date="2019-10" db="EMBL/GenBank/DDBJ databases">
        <authorList>
            <consortium name="DOE Joint Genome Institute"/>
            <person name="Kuo A."/>
            <person name="Miyauchi S."/>
            <person name="Kiss E."/>
            <person name="Drula E."/>
            <person name="Kohler A."/>
            <person name="Sanchez-Garcia M."/>
            <person name="Andreopoulos B."/>
            <person name="Barry K.W."/>
            <person name="Bonito G."/>
            <person name="Buee M."/>
            <person name="Carver A."/>
            <person name="Chen C."/>
            <person name="Cichocki N."/>
            <person name="Clum A."/>
            <person name="Culley D."/>
            <person name="Crous P.W."/>
            <person name="Fauchery L."/>
            <person name="Girlanda M."/>
            <person name="Hayes R."/>
            <person name="Keri Z."/>
            <person name="Labutti K."/>
            <person name="Lipzen A."/>
            <person name="Lombard V."/>
            <person name="Magnuson J."/>
            <person name="Maillard F."/>
            <person name="Morin E."/>
            <person name="Murat C."/>
            <person name="Nolan M."/>
            <person name="Ohm R."/>
            <person name="Pangilinan J."/>
            <person name="Pereira M."/>
            <person name="Perotto S."/>
            <person name="Peter M."/>
            <person name="Riley R."/>
            <person name="Sitrit Y."/>
            <person name="Stielow B."/>
            <person name="Szollosi G."/>
            <person name="Zifcakova L."/>
            <person name="Stursova M."/>
            <person name="Spatafora J.W."/>
            <person name="Tedersoo L."/>
            <person name="Vaario L.-M."/>
            <person name="Yamada A."/>
            <person name="Yan M."/>
            <person name="Wang P."/>
            <person name="Xu J."/>
            <person name="Bruns T."/>
            <person name="Baldrian P."/>
            <person name="Vilgalys R."/>
            <person name="Henrissat B."/>
            <person name="Grigoriev I.V."/>
            <person name="Hibbett D."/>
            <person name="Nagy L.G."/>
            <person name="Martin F.M."/>
        </authorList>
    </citation>
    <scope>NUCLEOTIDE SEQUENCE</scope>
    <source>
        <strain evidence="1">P2</strain>
    </source>
</reference>
<evidence type="ECO:0000313" key="2">
    <source>
        <dbReference type="Proteomes" id="UP000886501"/>
    </source>
</evidence>
<proteinExistence type="predicted"/>
<keyword evidence="1" id="KW-0378">Hydrolase</keyword>